<dbReference type="EMBL" id="JH993044">
    <property type="protein sequence ID" value="EKX38927.1"/>
    <property type="molecule type" value="Genomic_DNA"/>
</dbReference>
<comment type="similarity">
    <text evidence="1 6">Belongs to the glycosyl hydrolase 5 (cellulase A) family.</text>
</comment>
<keyword evidence="4 6" id="KW-0326">Glycosidase</keyword>
<dbReference type="GO" id="GO:0009251">
    <property type="term" value="P:glucan catabolic process"/>
    <property type="evidence" value="ECO:0007669"/>
    <property type="project" value="TreeGrafter"/>
</dbReference>
<evidence type="ECO:0000256" key="5">
    <source>
        <dbReference type="ARBA" id="ARBA00023326"/>
    </source>
</evidence>
<evidence type="ECO:0000256" key="1">
    <source>
        <dbReference type="ARBA" id="ARBA00005641"/>
    </source>
</evidence>
<evidence type="ECO:0000256" key="2">
    <source>
        <dbReference type="ARBA" id="ARBA00022801"/>
    </source>
</evidence>
<dbReference type="InterPro" id="IPR050386">
    <property type="entry name" value="Glycosyl_hydrolase_5"/>
</dbReference>
<name>L1IS65_GUITC</name>
<reference evidence="10 12" key="1">
    <citation type="journal article" date="2012" name="Nature">
        <title>Algal genomes reveal evolutionary mosaicism and the fate of nucleomorphs.</title>
        <authorList>
            <consortium name="DOE Joint Genome Institute"/>
            <person name="Curtis B.A."/>
            <person name="Tanifuji G."/>
            <person name="Burki F."/>
            <person name="Gruber A."/>
            <person name="Irimia M."/>
            <person name="Maruyama S."/>
            <person name="Arias M.C."/>
            <person name="Ball S.G."/>
            <person name="Gile G.H."/>
            <person name="Hirakawa Y."/>
            <person name="Hopkins J.F."/>
            <person name="Kuo A."/>
            <person name="Rensing S.A."/>
            <person name="Schmutz J."/>
            <person name="Symeonidi A."/>
            <person name="Elias M."/>
            <person name="Eveleigh R.J."/>
            <person name="Herman E.K."/>
            <person name="Klute M.J."/>
            <person name="Nakayama T."/>
            <person name="Obornik M."/>
            <person name="Reyes-Prieto A."/>
            <person name="Armbrust E.V."/>
            <person name="Aves S.J."/>
            <person name="Beiko R.G."/>
            <person name="Coutinho P."/>
            <person name="Dacks J.B."/>
            <person name="Durnford D.G."/>
            <person name="Fast N.M."/>
            <person name="Green B.R."/>
            <person name="Grisdale C.J."/>
            <person name="Hempel F."/>
            <person name="Henrissat B."/>
            <person name="Hoppner M.P."/>
            <person name="Ishida K."/>
            <person name="Kim E."/>
            <person name="Koreny L."/>
            <person name="Kroth P.G."/>
            <person name="Liu Y."/>
            <person name="Malik S.B."/>
            <person name="Maier U.G."/>
            <person name="McRose D."/>
            <person name="Mock T."/>
            <person name="Neilson J.A."/>
            <person name="Onodera N.T."/>
            <person name="Poole A.M."/>
            <person name="Pritham E.J."/>
            <person name="Richards T.A."/>
            <person name="Rocap G."/>
            <person name="Roy S.W."/>
            <person name="Sarai C."/>
            <person name="Schaack S."/>
            <person name="Shirato S."/>
            <person name="Slamovits C.H."/>
            <person name="Spencer D.F."/>
            <person name="Suzuki S."/>
            <person name="Worden A.Z."/>
            <person name="Zauner S."/>
            <person name="Barry K."/>
            <person name="Bell C."/>
            <person name="Bharti A.K."/>
            <person name="Crow J.A."/>
            <person name="Grimwood J."/>
            <person name="Kramer R."/>
            <person name="Lindquist E."/>
            <person name="Lucas S."/>
            <person name="Salamov A."/>
            <person name="McFadden G.I."/>
            <person name="Lane C.E."/>
            <person name="Keeling P.J."/>
            <person name="Gray M.W."/>
            <person name="Grigoriev I.V."/>
            <person name="Archibald J.M."/>
        </authorList>
    </citation>
    <scope>NUCLEOTIDE SEQUENCE</scope>
    <source>
        <strain evidence="10 12">CCMP2712</strain>
    </source>
</reference>
<dbReference type="OrthoDB" id="6065048at2759"/>
<dbReference type="PaxDb" id="55529-EKX38927"/>
<dbReference type="Gene3D" id="3.20.20.80">
    <property type="entry name" value="Glycosidases"/>
    <property type="match status" value="1"/>
</dbReference>
<dbReference type="InterPro" id="IPR017853">
    <property type="entry name" value="GH"/>
</dbReference>
<keyword evidence="2 6" id="KW-0378">Hydrolase</keyword>
<dbReference type="PANTHER" id="PTHR31297">
    <property type="entry name" value="GLUCAN ENDO-1,6-BETA-GLUCOSIDASE B"/>
    <property type="match status" value="1"/>
</dbReference>
<evidence type="ECO:0000259" key="9">
    <source>
        <dbReference type="Pfam" id="PF00150"/>
    </source>
</evidence>
<protein>
    <recommendedName>
        <fullName evidence="9">Glycoside hydrolase family 5 domain-containing protein</fullName>
    </recommendedName>
</protein>
<keyword evidence="8" id="KW-0732">Signal</keyword>
<keyword evidence="3" id="KW-0119">Carbohydrate metabolism</keyword>
<evidence type="ECO:0000256" key="3">
    <source>
        <dbReference type="ARBA" id="ARBA00023277"/>
    </source>
</evidence>
<dbReference type="RefSeq" id="XP_005825907.1">
    <property type="nucleotide sequence ID" value="XM_005825850.1"/>
</dbReference>
<keyword evidence="5" id="KW-0624">Polysaccharide degradation</keyword>
<evidence type="ECO:0000313" key="12">
    <source>
        <dbReference type="Proteomes" id="UP000011087"/>
    </source>
</evidence>
<dbReference type="eggNOG" id="ENOG502SH4B">
    <property type="taxonomic scope" value="Eukaryota"/>
</dbReference>
<feature type="region of interest" description="Disordered" evidence="7">
    <location>
        <begin position="377"/>
        <end position="400"/>
    </location>
</feature>
<sequence>MPSSVAFAAYFMLLTLALGTASATSFSSPLTGAEYQARIGWGFDTDFFKSENGMKKYDSQIMADLKAKGVKNLRLRTRGDIFGFHSSTELADSASLNKLFQGYRTILPDMYQNDILPIISWINDESEVQATDAQGENFVEWWRRVAVALKDEPYELAFNLFTEIGTGNLKDNPAKYNDWTRRAISAIRTSGGNNAYRVIILGAPAKDADSLSRIDTSITSGQHYLMAEWHLYASGPNKQVGGQKYWAGTGSAEDRERVNKVFRDAVGWTATTNIPTWIGAWMPYDNIDASQNQEEVEAFACYFSTVARQNGIPWSMNKLDNFYDVRTNTWLQTQEVGRSSTPVTLSMPPILDALQCSSAPPVLSGSDSEVYLAQRRVRESRARSHHRHEMHRRMVAPAAA</sequence>
<feature type="domain" description="Glycoside hydrolase family 5" evidence="9">
    <location>
        <begin position="54"/>
        <end position="316"/>
    </location>
</feature>
<keyword evidence="12" id="KW-1185">Reference proteome</keyword>
<evidence type="ECO:0000256" key="8">
    <source>
        <dbReference type="SAM" id="SignalP"/>
    </source>
</evidence>
<feature type="compositionally biased region" description="Basic residues" evidence="7">
    <location>
        <begin position="383"/>
        <end position="394"/>
    </location>
</feature>
<dbReference type="GO" id="GO:0005576">
    <property type="term" value="C:extracellular region"/>
    <property type="evidence" value="ECO:0007669"/>
    <property type="project" value="TreeGrafter"/>
</dbReference>
<dbReference type="AlphaFoldDB" id="L1IS65"/>
<dbReference type="EnsemblProtists" id="EKX38927">
    <property type="protein sequence ID" value="EKX38927"/>
    <property type="gene ID" value="GUITHDRAFT_115032"/>
</dbReference>
<evidence type="ECO:0000256" key="4">
    <source>
        <dbReference type="ARBA" id="ARBA00023295"/>
    </source>
</evidence>
<evidence type="ECO:0000256" key="7">
    <source>
        <dbReference type="SAM" id="MobiDB-lite"/>
    </source>
</evidence>
<dbReference type="PANTHER" id="PTHR31297:SF41">
    <property type="entry name" value="ENDOGLUCANASE, PUTATIVE (AFU_ORTHOLOGUE AFUA_5G01830)-RELATED"/>
    <property type="match status" value="1"/>
</dbReference>
<dbReference type="KEGG" id="gtt:GUITHDRAFT_115032"/>
<evidence type="ECO:0000313" key="10">
    <source>
        <dbReference type="EMBL" id="EKX38927.1"/>
    </source>
</evidence>
<dbReference type="GO" id="GO:0009986">
    <property type="term" value="C:cell surface"/>
    <property type="evidence" value="ECO:0007669"/>
    <property type="project" value="TreeGrafter"/>
</dbReference>
<reference evidence="12" key="2">
    <citation type="submission" date="2012-11" db="EMBL/GenBank/DDBJ databases">
        <authorList>
            <person name="Kuo A."/>
            <person name="Curtis B.A."/>
            <person name="Tanifuji G."/>
            <person name="Burki F."/>
            <person name="Gruber A."/>
            <person name="Irimia M."/>
            <person name="Maruyama S."/>
            <person name="Arias M.C."/>
            <person name="Ball S.G."/>
            <person name="Gile G.H."/>
            <person name="Hirakawa Y."/>
            <person name="Hopkins J.F."/>
            <person name="Rensing S.A."/>
            <person name="Schmutz J."/>
            <person name="Symeonidi A."/>
            <person name="Elias M."/>
            <person name="Eveleigh R.J."/>
            <person name="Herman E.K."/>
            <person name="Klute M.J."/>
            <person name="Nakayama T."/>
            <person name="Obornik M."/>
            <person name="Reyes-Prieto A."/>
            <person name="Armbrust E.V."/>
            <person name="Aves S.J."/>
            <person name="Beiko R.G."/>
            <person name="Coutinho P."/>
            <person name="Dacks J.B."/>
            <person name="Durnford D.G."/>
            <person name="Fast N.M."/>
            <person name="Green B.R."/>
            <person name="Grisdale C."/>
            <person name="Hempe F."/>
            <person name="Henrissat B."/>
            <person name="Hoppner M.P."/>
            <person name="Ishida K.-I."/>
            <person name="Kim E."/>
            <person name="Koreny L."/>
            <person name="Kroth P.G."/>
            <person name="Liu Y."/>
            <person name="Malik S.-B."/>
            <person name="Maier U.G."/>
            <person name="McRose D."/>
            <person name="Mock T."/>
            <person name="Neilson J.A."/>
            <person name="Onodera N.T."/>
            <person name="Poole A.M."/>
            <person name="Pritham E.J."/>
            <person name="Richards T.A."/>
            <person name="Rocap G."/>
            <person name="Roy S.W."/>
            <person name="Sarai C."/>
            <person name="Schaack S."/>
            <person name="Shirato S."/>
            <person name="Slamovits C.H."/>
            <person name="Spencer D.F."/>
            <person name="Suzuki S."/>
            <person name="Worden A.Z."/>
            <person name="Zauner S."/>
            <person name="Barry K."/>
            <person name="Bell C."/>
            <person name="Bharti A.K."/>
            <person name="Crow J.A."/>
            <person name="Grimwood J."/>
            <person name="Kramer R."/>
            <person name="Lindquist E."/>
            <person name="Lucas S."/>
            <person name="Salamov A."/>
            <person name="McFadden G.I."/>
            <person name="Lane C.E."/>
            <person name="Keeling P.J."/>
            <person name="Gray M.W."/>
            <person name="Grigoriev I.V."/>
            <person name="Archibald J.M."/>
        </authorList>
    </citation>
    <scope>NUCLEOTIDE SEQUENCE</scope>
    <source>
        <strain evidence="12">CCMP2712</strain>
    </source>
</reference>
<accession>L1IS65</accession>
<dbReference type="HOGENOM" id="CLU_643193_0_0_1"/>
<gene>
    <name evidence="10" type="ORF">GUITHDRAFT_115032</name>
</gene>
<dbReference type="GeneID" id="17295689"/>
<evidence type="ECO:0000256" key="6">
    <source>
        <dbReference type="RuleBase" id="RU361153"/>
    </source>
</evidence>
<reference evidence="11" key="3">
    <citation type="submission" date="2015-06" db="UniProtKB">
        <authorList>
            <consortium name="EnsemblProtists"/>
        </authorList>
    </citation>
    <scope>IDENTIFICATION</scope>
</reference>
<dbReference type="InterPro" id="IPR001547">
    <property type="entry name" value="Glyco_hydro_5"/>
</dbReference>
<dbReference type="GO" id="GO:0008422">
    <property type="term" value="F:beta-glucosidase activity"/>
    <property type="evidence" value="ECO:0007669"/>
    <property type="project" value="TreeGrafter"/>
</dbReference>
<dbReference type="SUPFAM" id="SSF51445">
    <property type="entry name" value="(Trans)glycosidases"/>
    <property type="match status" value="1"/>
</dbReference>
<dbReference type="Pfam" id="PF00150">
    <property type="entry name" value="Cellulase"/>
    <property type="match status" value="1"/>
</dbReference>
<feature type="signal peptide" evidence="8">
    <location>
        <begin position="1"/>
        <end position="23"/>
    </location>
</feature>
<organism evidence="10">
    <name type="scientific">Guillardia theta (strain CCMP2712)</name>
    <name type="common">Cryptophyte</name>
    <dbReference type="NCBI Taxonomy" id="905079"/>
    <lineage>
        <taxon>Eukaryota</taxon>
        <taxon>Cryptophyceae</taxon>
        <taxon>Pyrenomonadales</taxon>
        <taxon>Geminigeraceae</taxon>
        <taxon>Guillardia</taxon>
    </lineage>
</organism>
<dbReference type="Proteomes" id="UP000011087">
    <property type="component" value="Unassembled WGS sequence"/>
</dbReference>
<evidence type="ECO:0000313" key="11">
    <source>
        <dbReference type="EnsemblProtists" id="EKX38927"/>
    </source>
</evidence>
<dbReference type="OMA" id="XITESEA"/>
<proteinExistence type="inferred from homology"/>
<feature type="chain" id="PRO_5008770354" description="Glycoside hydrolase family 5 domain-containing protein" evidence="8">
    <location>
        <begin position="24"/>
        <end position="400"/>
    </location>
</feature>